<reference evidence="3" key="2">
    <citation type="submission" date="2015-01" db="EMBL/GenBank/DDBJ databases">
        <title>Evolutionary Origins and Diversification of the Mycorrhizal Mutualists.</title>
        <authorList>
            <consortium name="DOE Joint Genome Institute"/>
            <consortium name="Mycorrhizal Genomics Consortium"/>
            <person name="Kohler A."/>
            <person name="Kuo A."/>
            <person name="Nagy L.G."/>
            <person name="Floudas D."/>
            <person name="Copeland A."/>
            <person name="Barry K.W."/>
            <person name="Cichocki N."/>
            <person name="Veneault-Fourrey C."/>
            <person name="LaButti K."/>
            <person name="Lindquist E.A."/>
            <person name="Lipzen A."/>
            <person name="Lundell T."/>
            <person name="Morin E."/>
            <person name="Murat C."/>
            <person name="Riley R."/>
            <person name="Ohm R."/>
            <person name="Sun H."/>
            <person name="Tunlid A."/>
            <person name="Henrissat B."/>
            <person name="Grigoriev I.V."/>
            <person name="Hibbett D.S."/>
            <person name="Martin F."/>
        </authorList>
    </citation>
    <scope>NUCLEOTIDE SEQUENCE [LARGE SCALE GENOMIC DNA]</scope>
    <source>
        <strain evidence="3">MUT 4182</strain>
    </source>
</reference>
<name>A0A0C3PZV3_9AGAM</name>
<feature type="signal peptide" evidence="1">
    <location>
        <begin position="1"/>
        <end position="25"/>
    </location>
</feature>
<dbReference type="AlphaFoldDB" id="A0A0C3PZV3"/>
<dbReference type="HOGENOM" id="CLU_3015925_0_0_1"/>
<evidence type="ECO:0000313" key="2">
    <source>
        <dbReference type="EMBL" id="KIO21135.1"/>
    </source>
</evidence>
<dbReference type="EMBL" id="KN823148">
    <property type="protein sequence ID" value="KIO21135.1"/>
    <property type="molecule type" value="Genomic_DNA"/>
</dbReference>
<keyword evidence="1" id="KW-0732">Signal</keyword>
<reference evidence="2 3" key="1">
    <citation type="submission" date="2014-04" db="EMBL/GenBank/DDBJ databases">
        <authorList>
            <consortium name="DOE Joint Genome Institute"/>
            <person name="Kuo A."/>
            <person name="Girlanda M."/>
            <person name="Perotto S."/>
            <person name="Kohler A."/>
            <person name="Nagy L.G."/>
            <person name="Floudas D."/>
            <person name="Copeland A."/>
            <person name="Barry K.W."/>
            <person name="Cichocki N."/>
            <person name="Veneault-Fourrey C."/>
            <person name="LaButti K."/>
            <person name="Lindquist E.A."/>
            <person name="Lipzen A."/>
            <person name="Lundell T."/>
            <person name="Morin E."/>
            <person name="Murat C."/>
            <person name="Sun H."/>
            <person name="Tunlid A."/>
            <person name="Henrissat B."/>
            <person name="Grigoriev I.V."/>
            <person name="Hibbett D.S."/>
            <person name="Martin F."/>
            <person name="Nordberg H.P."/>
            <person name="Cantor M.N."/>
            <person name="Hua S.X."/>
        </authorList>
    </citation>
    <scope>NUCLEOTIDE SEQUENCE [LARGE SCALE GENOMIC DNA]</scope>
    <source>
        <strain evidence="2 3">MUT 4182</strain>
    </source>
</reference>
<evidence type="ECO:0000313" key="3">
    <source>
        <dbReference type="Proteomes" id="UP000054248"/>
    </source>
</evidence>
<sequence>MRDVRLLSLSVVGAFAALGAEEVLGDSERGGGAAVADEDASAGVSLVVVAAGARAR</sequence>
<feature type="chain" id="PRO_5002168210" evidence="1">
    <location>
        <begin position="26"/>
        <end position="56"/>
    </location>
</feature>
<proteinExistence type="predicted"/>
<dbReference type="Proteomes" id="UP000054248">
    <property type="component" value="Unassembled WGS sequence"/>
</dbReference>
<protein>
    <submittedName>
        <fullName evidence="2">Uncharacterized protein</fullName>
    </submittedName>
</protein>
<gene>
    <name evidence="2" type="ORF">M407DRAFT_245580</name>
</gene>
<evidence type="ECO:0000256" key="1">
    <source>
        <dbReference type="SAM" id="SignalP"/>
    </source>
</evidence>
<keyword evidence="3" id="KW-1185">Reference proteome</keyword>
<accession>A0A0C3PZV3</accession>
<organism evidence="2 3">
    <name type="scientific">Tulasnella calospora MUT 4182</name>
    <dbReference type="NCBI Taxonomy" id="1051891"/>
    <lineage>
        <taxon>Eukaryota</taxon>
        <taxon>Fungi</taxon>
        <taxon>Dikarya</taxon>
        <taxon>Basidiomycota</taxon>
        <taxon>Agaricomycotina</taxon>
        <taxon>Agaricomycetes</taxon>
        <taxon>Cantharellales</taxon>
        <taxon>Tulasnellaceae</taxon>
        <taxon>Tulasnella</taxon>
    </lineage>
</organism>